<dbReference type="RefSeq" id="WP_012932027.1">
    <property type="nucleotide sequence ID" value="NC_013739.1"/>
</dbReference>
<dbReference type="EMBL" id="CP001854">
    <property type="protein sequence ID" value="ADB48974.1"/>
    <property type="molecule type" value="Genomic_DNA"/>
</dbReference>
<dbReference type="InterPro" id="IPR045760">
    <property type="entry name" value="DAP_DH_C"/>
</dbReference>
<gene>
    <name evidence="2" type="ordered locus">Cwoe_0539</name>
</gene>
<protein>
    <recommendedName>
        <fullName evidence="1">2,4-diaminopentanoate dehydrogenase C-terminal domain-containing protein</fullName>
    </recommendedName>
</protein>
<reference evidence="3" key="2">
    <citation type="submission" date="2010-01" db="EMBL/GenBank/DDBJ databases">
        <title>The complete genome of Conexibacter woesei DSM 14684.</title>
        <authorList>
            <consortium name="US DOE Joint Genome Institute (JGI-PGF)"/>
            <person name="Lucas S."/>
            <person name="Copeland A."/>
            <person name="Lapidus A."/>
            <person name="Glavina del Rio T."/>
            <person name="Dalin E."/>
            <person name="Tice H."/>
            <person name="Bruce D."/>
            <person name="Goodwin L."/>
            <person name="Pitluck S."/>
            <person name="Kyrpides N."/>
            <person name="Mavromatis K."/>
            <person name="Ivanova N."/>
            <person name="Mikhailova N."/>
            <person name="Chertkov O."/>
            <person name="Brettin T."/>
            <person name="Detter J.C."/>
            <person name="Han C."/>
            <person name="Larimer F."/>
            <person name="Land M."/>
            <person name="Hauser L."/>
            <person name="Markowitz V."/>
            <person name="Cheng J.-F."/>
            <person name="Hugenholtz P."/>
            <person name="Woyke T."/>
            <person name="Wu D."/>
            <person name="Pukall R."/>
            <person name="Steenblock K."/>
            <person name="Schneider S."/>
            <person name="Klenk H.-P."/>
            <person name="Eisen J.A."/>
        </authorList>
    </citation>
    <scope>NUCLEOTIDE SEQUENCE [LARGE SCALE GENOMIC DNA]</scope>
    <source>
        <strain evidence="3">DSM 14684 / CIP 108061 / JCM 11494 / NBRC 100937 / ID131577</strain>
    </source>
</reference>
<dbReference type="HOGENOM" id="CLU_849607_0_0_11"/>
<dbReference type="InterPro" id="IPR036291">
    <property type="entry name" value="NAD(P)-bd_dom_sf"/>
</dbReference>
<organism evidence="2 3">
    <name type="scientific">Conexibacter woesei (strain DSM 14684 / CCUG 47730 / CIP 108061 / JCM 11494 / NBRC 100937 / ID131577)</name>
    <dbReference type="NCBI Taxonomy" id="469383"/>
    <lineage>
        <taxon>Bacteria</taxon>
        <taxon>Bacillati</taxon>
        <taxon>Actinomycetota</taxon>
        <taxon>Thermoleophilia</taxon>
        <taxon>Solirubrobacterales</taxon>
        <taxon>Conexibacteraceae</taxon>
        <taxon>Conexibacter</taxon>
    </lineage>
</organism>
<name>D3F8A4_CONWI</name>
<evidence type="ECO:0000259" key="1">
    <source>
        <dbReference type="Pfam" id="PF19328"/>
    </source>
</evidence>
<feature type="domain" description="2,4-diaminopentanoate dehydrogenase C-terminal" evidence="1">
    <location>
        <begin position="143"/>
        <end position="263"/>
    </location>
</feature>
<proteinExistence type="predicted"/>
<dbReference type="Proteomes" id="UP000008229">
    <property type="component" value="Chromosome"/>
</dbReference>
<keyword evidence="3" id="KW-1185">Reference proteome</keyword>
<reference evidence="2 3" key="1">
    <citation type="journal article" date="2010" name="Stand. Genomic Sci.">
        <title>Complete genome sequence of Conexibacter woesei type strain (ID131577).</title>
        <authorList>
            <person name="Pukall R."/>
            <person name="Lapidus A."/>
            <person name="Glavina Del Rio T."/>
            <person name="Copeland A."/>
            <person name="Tice H."/>
            <person name="Cheng J.-F."/>
            <person name="Lucas S."/>
            <person name="Chen F."/>
            <person name="Nolan M."/>
            <person name="Bruce D."/>
            <person name="Goodwin L."/>
            <person name="Pitluck S."/>
            <person name="Mavromatis K."/>
            <person name="Ivanova N."/>
            <person name="Ovchinnikova G."/>
            <person name="Pati A."/>
            <person name="Chen A."/>
            <person name="Palaniappan K."/>
            <person name="Land M."/>
            <person name="Hauser L."/>
            <person name="Chang Y.-J."/>
            <person name="Jeffries C.D."/>
            <person name="Chain P."/>
            <person name="Meincke L."/>
            <person name="Sims D."/>
            <person name="Brettin T."/>
            <person name="Detter J.C."/>
            <person name="Rohde M."/>
            <person name="Goeker M."/>
            <person name="Bristow J."/>
            <person name="Eisen J.A."/>
            <person name="Markowitz V."/>
            <person name="Kyrpides N.C."/>
            <person name="Klenk H.-P."/>
            <person name="Hugenholtz P."/>
        </authorList>
    </citation>
    <scope>NUCLEOTIDE SEQUENCE [LARGE SCALE GENOMIC DNA]</scope>
    <source>
        <strain evidence="3">DSM 14684 / CIP 108061 / JCM 11494 / NBRC 100937 / ID131577</strain>
    </source>
</reference>
<dbReference type="Gene3D" id="3.40.50.720">
    <property type="entry name" value="NAD(P)-binding Rossmann-like Domain"/>
    <property type="match status" value="1"/>
</dbReference>
<dbReference type="OrthoDB" id="4759936at2"/>
<dbReference type="STRING" id="469383.Cwoe_0539"/>
<dbReference type="AlphaFoldDB" id="D3F8A4"/>
<dbReference type="SUPFAM" id="SSF51735">
    <property type="entry name" value="NAD(P)-binding Rossmann-fold domains"/>
    <property type="match status" value="1"/>
</dbReference>
<evidence type="ECO:0000313" key="2">
    <source>
        <dbReference type="EMBL" id="ADB48974.1"/>
    </source>
</evidence>
<evidence type="ECO:0000313" key="3">
    <source>
        <dbReference type="Proteomes" id="UP000008229"/>
    </source>
</evidence>
<dbReference type="eggNOG" id="COG3804">
    <property type="taxonomic scope" value="Bacteria"/>
</dbReference>
<dbReference type="Pfam" id="PF19328">
    <property type="entry name" value="DAP_DH_C"/>
    <property type="match status" value="1"/>
</dbReference>
<accession>D3F8A4</accession>
<sequence>MPRRPPRAVAVFGTGRAGQHAIRMLLDDEMLDLRAVGTTDPAKDGVDAGVLAGVGETGHTAVHGLKPRDVGGEVDVILHCGAASRDELADFFGDAAGSGIDVVSVSGGFHPRTAFGDATCAELAASAVASGARLTGTGVNPGFLLDVLPWIVSSLVRAPASVHARRTTDMKHWGSTMRAKIGFGDGPATHAVNDLLSLDESLALLAESVGVEIAEMTIDVEDVVAGSAREVHGRRIERGEHCGFIQRATATATGGRRLTLEWVAVLGLAEEDGVGDGTDVTVTDAAGRIVTAHVAGTHDRDAYPATVARAAHVATLIAGLPPGLYGANLQPAA</sequence>
<dbReference type="KEGG" id="cwo:Cwoe_0539"/>